<evidence type="ECO:0000256" key="11">
    <source>
        <dbReference type="RuleBase" id="RU000526"/>
    </source>
</evidence>
<keyword evidence="3 10" id="KW-0547">Nucleotide-binding</keyword>
<dbReference type="HOGENOM" id="CLU_040469_1_2_0"/>
<dbReference type="GO" id="GO:0003684">
    <property type="term" value="F:damaged DNA binding"/>
    <property type="evidence" value="ECO:0007669"/>
    <property type="project" value="UniProtKB-UniRule"/>
</dbReference>
<dbReference type="InterPro" id="IPR049428">
    <property type="entry name" value="RecA-like_N"/>
</dbReference>
<dbReference type="NCBIfam" id="TIGR02012">
    <property type="entry name" value="tigrfam_recA"/>
    <property type="match status" value="1"/>
</dbReference>
<evidence type="ECO:0000256" key="4">
    <source>
        <dbReference type="ARBA" id="ARBA00022763"/>
    </source>
</evidence>
<evidence type="ECO:0000313" key="16">
    <source>
        <dbReference type="Proteomes" id="UP000001369"/>
    </source>
</evidence>
<evidence type="ECO:0000256" key="8">
    <source>
        <dbReference type="ARBA" id="ARBA00023204"/>
    </source>
</evidence>
<dbReference type="STRING" id="204536.SULAZ_0164"/>
<comment type="subcellular location">
    <subcellularLocation>
        <location evidence="10">Cytoplasm</location>
    </subcellularLocation>
</comment>
<dbReference type="GO" id="GO:0003697">
    <property type="term" value="F:single-stranded DNA binding"/>
    <property type="evidence" value="ECO:0007669"/>
    <property type="project" value="UniProtKB-UniRule"/>
</dbReference>
<dbReference type="Pfam" id="PF21096">
    <property type="entry name" value="RecA_C"/>
    <property type="match status" value="1"/>
</dbReference>
<feature type="domain" description="RecA family profile 2" evidence="14">
    <location>
        <begin position="204"/>
        <end position="276"/>
    </location>
</feature>
<dbReference type="PROSITE" id="PS50162">
    <property type="entry name" value="RECA_2"/>
    <property type="match status" value="1"/>
</dbReference>
<dbReference type="Proteomes" id="UP000001369">
    <property type="component" value="Chromosome"/>
</dbReference>
<dbReference type="GO" id="GO:0140664">
    <property type="term" value="F:ATP-dependent DNA damage sensor activity"/>
    <property type="evidence" value="ECO:0007669"/>
    <property type="project" value="InterPro"/>
</dbReference>
<dbReference type="PRINTS" id="PR00142">
    <property type="entry name" value="RECA"/>
</dbReference>
<evidence type="ECO:0000256" key="7">
    <source>
        <dbReference type="ARBA" id="ARBA00023172"/>
    </source>
</evidence>
<keyword evidence="5 10" id="KW-0067">ATP-binding</keyword>
<protein>
    <recommendedName>
        <fullName evidence="2 10">Protein RecA</fullName>
    </recommendedName>
    <alternativeName>
        <fullName evidence="10 11">Recombinase A</fullName>
    </alternativeName>
</protein>
<dbReference type="RefSeq" id="WP_012674242.1">
    <property type="nucleotide sequence ID" value="NC_012438.1"/>
</dbReference>
<keyword evidence="4 10" id="KW-0227">DNA damage</keyword>
<comment type="function">
    <text evidence="10">Can catalyze the hydrolysis of ATP in the presence of single-stranded DNA, the ATP-dependent uptake of single-stranded DNA by duplex DNA, and the ATP-dependent hybridization of homologous single-stranded DNAs. It interacts with LexA causing its activation and leading to its autocatalytic cleavage.</text>
</comment>
<evidence type="ECO:0000313" key="15">
    <source>
        <dbReference type="EMBL" id="ACN98922.1"/>
    </source>
</evidence>
<proteinExistence type="inferred from homology"/>
<dbReference type="SMART" id="SM00382">
    <property type="entry name" value="AAA"/>
    <property type="match status" value="1"/>
</dbReference>
<dbReference type="InterPro" id="IPR027417">
    <property type="entry name" value="P-loop_NTPase"/>
</dbReference>
<dbReference type="InterPro" id="IPR003593">
    <property type="entry name" value="AAA+_ATPase"/>
</dbReference>
<dbReference type="eggNOG" id="COG0468">
    <property type="taxonomic scope" value="Bacteria"/>
</dbReference>
<sequence>MTEEKDLEAKKKALESAILQIEKRYGKGSLMTLSSEGVKSVEVIPSGSISLDIATGIGGIPKGRVIEIYGPESSGKTTLTLHIIAEAQKKGGKAVFIDAEHAFDPKYAKAIGVNLDDLIISQPDYGEQAIEIAETLVRSNAIDVIVIDSVAALVPKAELEGDIEDSNVGLHARLMSKAMRVLKGAVNKSNTALILINQIREKVGVMFGNPETTTGGRAIKFFADMRMEVRKSDLKTDGEKVGSRVKVKVVKNKLAPPFKEAEFDVIYGEGISKEGEILDLGEEIGVIKKSGSWYSYKDEDTKEEIKLGQGREKAREFLKQNPDVTQKIENLIKGRLLNGT</sequence>
<evidence type="ECO:0000256" key="10">
    <source>
        <dbReference type="HAMAP-Rule" id="MF_00268"/>
    </source>
</evidence>
<dbReference type="EMBL" id="CP001229">
    <property type="protein sequence ID" value="ACN98922.1"/>
    <property type="molecule type" value="Genomic_DNA"/>
</dbReference>
<dbReference type="AlphaFoldDB" id="C1DXP9"/>
<dbReference type="SUPFAM" id="SSF52540">
    <property type="entry name" value="P-loop containing nucleoside triphosphate hydrolases"/>
    <property type="match status" value="1"/>
</dbReference>
<keyword evidence="9 10" id="KW-0742">SOS response</keyword>
<dbReference type="GO" id="GO:0009432">
    <property type="term" value="P:SOS response"/>
    <property type="evidence" value="ECO:0007669"/>
    <property type="project" value="UniProtKB-UniRule"/>
</dbReference>
<dbReference type="SUPFAM" id="SSF54752">
    <property type="entry name" value="RecA protein, C-terminal domain"/>
    <property type="match status" value="1"/>
</dbReference>
<dbReference type="KEGG" id="saf:SULAZ_0164"/>
<dbReference type="InterPro" id="IPR020588">
    <property type="entry name" value="RecA_ATP-bd"/>
</dbReference>
<keyword evidence="7 10" id="KW-0233">DNA recombination</keyword>
<dbReference type="HAMAP" id="MF_00268">
    <property type="entry name" value="RecA"/>
    <property type="match status" value="1"/>
</dbReference>
<dbReference type="PANTHER" id="PTHR45900">
    <property type="entry name" value="RECA"/>
    <property type="match status" value="1"/>
</dbReference>
<reference evidence="15 16" key="1">
    <citation type="journal article" date="2009" name="J. Bacteriol.">
        <title>Complete and draft genome sequences of six members of the Aquificales.</title>
        <authorList>
            <person name="Reysenbach A.L."/>
            <person name="Hamamura N."/>
            <person name="Podar M."/>
            <person name="Griffiths E."/>
            <person name="Ferreira S."/>
            <person name="Hochstein R."/>
            <person name="Heidelberg J."/>
            <person name="Johnson J."/>
            <person name="Mead D."/>
            <person name="Pohorille A."/>
            <person name="Sarmiento M."/>
            <person name="Schweighofer K."/>
            <person name="Seshadri R."/>
            <person name="Voytek M.A."/>
        </authorList>
    </citation>
    <scope>NUCLEOTIDE SEQUENCE [LARGE SCALE GENOMIC DNA]</scope>
    <source>
        <strain evidence="16">Az-Fu1 / DSM 15241 / OCM 825</strain>
    </source>
</reference>
<evidence type="ECO:0000256" key="12">
    <source>
        <dbReference type="RuleBase" id="RU004527"/>
    </source>
</evidence>
<evidence type="ECO:0000256" key="3">
    <source>
        <dbReference type="ARBA" id="ARBA00022741"/>
    </source>
</evidence>
<name>C1DXP9_SULAA</name>
<dbReference type="PROSITE" id="PS50163">
    <property type="entry name" value="RECA_3"/>
    <property type="match status" value="1"/>
</dbReference>
<dbReference type="InterPro" id="IPR023400">
    <property type="entry name" value="RecA_C_sf"/>
</dbReference>
<evidence type="ECO:0000256" key="1">
    <source>
        <dbReference type="ARBA" id="ARBA00009391"/>
    </source>
</evidence>
<dbReference type="InterPro" id="IPR013765">
    <property type="entry name" value="DNA_recomb/repair_RecA"/>
</dbReference>
<accession>C1DXP9</accession>
<dbReference type="InterPro" id="IPR020587">
    <property type="entry name" value="RecA_monomer-monomer_interface"/>
</dbReference>
<dbReference type="GO" id="GO:0005829">
    <property type="term" value="C:cytosol"/>
    <property type="evidence" value="ECO:0007669"/>
    <property type="project" value="TreeGrafter"/>
</dbReference>
<evidence type="ECO:0000259" key="13">
    <source>
        <dbReference type="PROSITE" id="PS50162"/>
    </source>
</evidence>
<evidence type="ECO:0000256" key="2">
    <source>
        <dbReference type="ARBA" id="ARBA00015553"/>
    </source>
</evidence>
<dbReference type="GO" id="GO:0005524">
    <property type="term" value="F:ATP binding"/>
    <property type="evidence" value="ECO:0007669"/>
    <property type="project" value="UniProtKB-UniRule"/>
</dbReference>
<evidence type="ECO:0000256" key="6">
    <source>
        <dbReference type="ARBA" id="ARBA00023125"/>
    </source>
</evidence>
<evidence type="ECO:0000259" key="14">
    <source>
        <dbReference type="PROSITE" id="PS50163"/>
    </source>
</evidence>
<gene>
    <name evidence="10 15" type="primary">recA</name>
    <name evidence="15" type="ordered locus">SULAZ_0164</name>
</gene>
<keyword evidence="8 10" id="KW-0234">DNA repair</keyword>
<dbReference type="GO" id="GO:0006281">
    <property type="term" value="P:DNA repair"/>
    <property type="evidence" value="ECO:0007669"/>
    <property type="project" value="UniProtKB-UniRule"/>
</dbReference>
<evidence type="ECO:0000256" key="5">
    <source>
        <dbReference type="ARBA" id="ARBA00022840"/>
    </source>
</evidence>
<comment type="similarity">
    <text evidence="1 10 12">Belongs to the RecA family.</text>
</comment>
<dbReference type="GO" id="GO:0006310">
    <property type="term" value="P:DNA recombination"/>
    <property type="evidence" value="ECO:0007669"/>
    <property type="project" value="UniProtKB-UniRule"/>
</dbReference>
<evidence type="ECO:0000256" key="9">
    <source>
        <dbReference type="ARBA" id="ARBA00023236"/>
    </source>
</evidence>
<feature type="binding site" evidence="10">
    <location>
        <begin position="70"/>
        <end position="77"/>
    </location>
    <ligand>
        <name>ATP</name>
        <dbReference type="ChEBI" id="CHEBI:30616"/>
    </ligand>
</feature>
<feature type="domain" description="RecA family profile 1" evidence="13">
    <location>
        <begin position="40"/>
        <end position="199"/>
    </location>
</feature>
<dbReference type="OrthoDB" id="9776733at2"/>
<dbReference type="FunFam" id="3.40.50.300:FF:000087">
    <property type="entry name" value="Recombinase RecA"/>
    <property type="match status" value="1"/>
</dbReference>
<dbReference type="CDD" id="cd00983">
    <property type="entry name" value="RecA"/>
    <property type="match status" value="1"/>
</dbReference>
<keyword evidence="6 10" id="KW-0238">DNA-binding</keyword>
<dbReference type="InterPro" id="IPR049261">
    <property type="entry name" value="RecA-like_C"/>
</dbReference>
<keyword evidence="10" id="KW-0963">Cytoplasm</keyword>
<keyword evidence="16" id="KW-1185">Reference proteome</keyword>
<dbReference type="Gene3D" id="3.40.50.300">
    <property type="entry name" value="P-loop containing nucleotide triphosphate hydrolases"/>
    <property type="match status" value="1"/>
</dbReference>
<organism evidence="15 16">
    <name type="scientific">Sulfurihydrogenibium azorense (strain DSM 15241 / OCM 825 / Az-Fu1)</name>
    <dbReference type="NCBI Taxonomy" id="204536"/>
    <lineage>
        <taxon>Bacteria</taxon>
        <taxon>Pseudomonadati</taxon>
        <taxon>Aquificota</taxon>
        <taxon>Aquificia</taxon>
        <taxon>Aquificales</taxon>
        <taxon>Hydrogenothermaceae</taxon>
        <taxon>Sulfurihydrogenibium</taxon>
    </lineage>
</organism>
<dbReference type="PANTHER" id="PTHR45900:SF1">
    <property type="entry name" value="MITOCHONDRIAL DNA REPAIR PROTEIN RECA HOMOLOG-RELATED"/>
    <property type="match status" value="1"/>
</dbReference>
<dbReference type="Pfam" id="PF00154">
    <property type="entry name" value="RecA_N"/>
    <property type="match status" value="1"/>
</dbReference>